<keyword evidence="10 14" id="KW-0472">Membrane</keyword>
<dbReference type="InterPro" id="IPR001734">
    <property type="entry name" value="Na/solute_symporter"/>
</dbReference>
<feature type="transmembrane region" description="Helical" evidence="14">
    <location>
        <begin position="158"/>
        <end position="181"/>
    </location>
</feature>
<comment type="caution">
    <text evidence="15">The sequence shown here is derived from an EMBL/GenBank/DDBJ whole genome shotgun (WGS) entry which is preliminary data.</text>
</comment>
<keyword evidence="8" id="KW-0915">Sodium</keyword>
<feature type="transmembrane region" description="Helical" evidence="14">
    <location>
        <begin position="363"/>
        <end position="383"/>
    </location>
</feature>
<keyword evidence="5 14" id="KW-0812">Transmembrane</keyword>
<evidence type="ECO:0000256" key="9">
    <source>
        <dbReference type="ARBA" id="ARBA00023065"/>
    </source>
</evidence>
<evidence type="ECO:0000256" key="8">
    <source>
        <dbReference type="ARBA" id="ARBA00023053"/>
    </source>
</evidence>
<proteinExistence type="inferred from homology"/>
<organism evidence="15 16">
    <name type="scientific">Bhargavaea cecembensis</name>
    <dbReference type="NCBI Taxonomy" id="394098"/>
    <lineage>
        <taxon>Bacteria</taxon>
        <taxon>Bacillati</taxon>
        <taxon>Bacillota</taxon>
        <taxon>Bacilli</taxon>
        <taxon>Bacillales</taxon>
        <taxon>Caryophanaceae</taxon>
        <taxon>Bhargavaea</taxon>
    </lineage>
</organism>
<feature type="transmembrane region" description="Helical" evidence="14">
    <location>
        <begin position="188"/>
        <end position="206"/>
    </location>
</feature>
<feature type="transmembrane region" description="Helical" evidence="14">
    <location>
        <begin position="6"/>
        <end position="23"/>
    </location>
</feature>
<dbReference type="PANTHER" id="PTHR48086:SF3">
    <property type="entry name" value="SODIUM_PROLINE SYMPORTER"/>
    <property type="match status" value="1"/>
</dbReference>
<evidence type="ECO:0000256" key="7">
    <source>
        <dbReference type="ARBA" id="ARBA00022989"/>
    </source>
</evidence>
<feature type="transmembrane region" description="Helical" evidence="14">
    <location>
        <begin position="450"/>
        <end position="470"/>
    </location>
</feature>
<evidence type="ECO:0000256" key="1">
    <source>
        <dbReference type="ARBA" id="ARBA00004651"/>
    </source>
</evidence>
<evidence type="ECO:0000313" key="15">
    <source>
        <dbReference type="EMBL" id="KZE40292.1"/>
    </source>
</evidence>
<keyword evidence="6" id="KW-0769">Symport</keyword>
<evidence type="ECO:0000256" key="3">
    <source>
        <dbReference type="ARBA" id="ARBA00022448"/>
    </source>
</evidence>
<dbReference type="Proteomes" id="UP000076490">
    <property type="component" value="Unassembled WGS sequence"/>
</dbReference>
<feature type="transmembrane region" description="Helical" evidence="14">
    <location>
        <begin position="389"/>
        <end position="413"/>
    </location>
</feature>
<feature type="transmembrane region" description="Helical" evidence="14">
    <location>
        <begin position="266"/>
        <end position="289"/>
    </location>
</feature>
<dbReference type="GO" id="GO:0005886">
    <property type="term" value="C:plasma membrane"/>
    <property type="evidence" value="ECO:0007669"/>
    <property type="project" value="UniProtKB-SubCell"/>
</dbReference>
<dbReference type="PROSITE" id="PS50283">
    <property type="entry name" value="NA_SOLUT_SYMP_3"/>
    <property type="match status" value="1"/>
</dbReference>
<evidence type="ECO:0000256" key="13">
    <source>
        <dbReference type="RuleBase" id="RU362091"/>
    </source>
</evidence>
<evidence type="ECO:0000256" key="4">
    <source>
        <dbReference type="ARBA" id="ARBA00022475"/>
    </source>
</evidence>
<evidence type="ECO:0000313" key="16">
    <source>
        <dbReference type="Proteomes" id="UP000076490"/>
    </source>
</evidence>
<keyword evidence="3" id="KW-0813">Transport</keyword>
<accession>A0A161RJ86</accession>
<dbReference type="GO" id="GO:0006814">
    <property type="term" value="P:sodium ion transport"/>
    <property type="evidence" value="ECO:0007669"/>
    <property type="project" value="UniProtKB-KW"/>
</dbReference>
<evidence type="ECO:0000256" key="14">
    <source>
        <dbReference type="SAM" id="Phobius"/>
    </source>
</evidence>
<feature type="transmembrane region" description="Helical" evidence="14">
    <location>
        <begin position="226"/>
        <end position="246"/>
    </location>
</feature>
<keyword evidence="11" id="KW-0739">Sodium transport</keyword>
<keyword evidence="9" id="KW-0406">Ion transport</keyword>
<dbReference type="Pfam" id="PF00474">
    <property type="entry name" value="SSF"/>
    <property type="match status" value="1"/>
</dbReference>
<gene>
    <name evidence="15" type="ORF">AV656_03245</name>
</gene>
<evidence type="ECO:0000256" key="5">
    <source>
        <dbReference type="ARBA" id="ARBA00022692"/>
    </source>
</evidence>
<dbReference type="RefSeq" id="WP_063178746.1">
    <property type="nucleotide sequence ID" value="NZ_LQNT01000001.1"/>
</dbReference>
<feature type="transmembrane region" description="Helical" evidence="14">
    <location>
        <begin position="420"/>
        <end position="438"/>
    </location>
</feature>
<dbReference type="InterPro" id="IPR050277">
    <property type="entry name" value="Sodium:Solute_Symporter"/>
</dbReference>
<evidence type="ECO:0000256" key="6">
    <source>
        <dbReference type="ARBA" id="ARBA00022847"/>
    </source>
</evidence>
<evidence type="ECO:0008006" key="17">
    <source>
        <dbReference type="Google" id="ProtNLM"/>
    </source>
</evidence>
<dbReference type="AlphaFoldDB" id="A0A161RJ86"/>
<comment type="subcellular location">
    <subcellularLocation>
        <location evidence="1">Cell membrane</location>
        <topology evidence="1">Multi-pass membrane protein</topology>
    </subcellularLocation>
</comment>
<keyword evidence="7 14" id="KW-1133">Transmembrane helix</keyword>
<evidence type="ECO:0000256" key="2">
    <source>
        <dbReference type="ARBA" id="ARBA00006434"/>
    </source>
</evidence>
<dbReference type="Gene3D" id="1.20.1730.10">
    <property type="entry name" value="Sodium/glucose cotransporter"/>
    <property type="match status" value="1"/>
</dbReference>
<sequence>MNVTIISIVAIYLIICILIGVWATRRTKSASDFLVAGRSLGMFVMAIAAFTSIQSGFGLLGGAGQTFTGGMGFAAGVLIAAPLGFALTWFLVGKRIWMMGEHGDVFTLGDVVEKRYKSRSVRGWLGFAITLGVIGYLGTQVQAMGVIMHSIFGVSPAVGALIGLGILAFYSVGGGIIASVYTDLFQGVIMIVVSIIIFFFALNLGGGMQNITETLQSSDPLLASPFGNFSLITIACWFLLFSLGAAGQPHFINKFLMIKSAKELRWGAFTAGLAYAITVLLVVSIGLTARSLQIQGRFPEVASADDSLVVFVTAFTPSVIGGLVLAGLLAAIMSTGSGFVTLGAASLVRDIPRAFGKEVKNELLWNRIVVFGLLVVSTLFSFYMDTLVALLGVFGWGTFAAAVFPAVVLGLVWNRATKQGAITSIILGVFLNFTFEILKKYGIILLPEGVVVGAISLVISILGFVVVSLMTQPQETAEMEQPPLKAMEG</sequence>
<reference evidence="15 16" key="1">
    <citation type="submission" date="2016-01" db="EMBL/GenBank/DDBJ databases">
        <title>Whole genome sequencing of Bhargavaea cecembensis T14.</title>
        <authorList>
            <person name="Hong K.W."/>
        </authorList>
    </citation>
    <scope>NUCLEOTIDE SEQUENCE [LARGE SCALE GENOMIC DNA]</scope>
    <source>
        <strain evidence="15 16">T14</strain>
    </source>
</reference>
<feature type="transmembrane region" description="Helical" evidence="14">
    <location>
        <begin position="35"/>
        <end position="53"/>
    </location>
</feature>
<name>A0A161RJ86_9BACL</name>
<feature type="transmembrane region" description="Helical" evidence="14">
    <location>
        <begin position="73"/>
        <end position="92"/>
    </location>
</feature>
<dbReference type="EMBL" id="LQNT01000001">
    <property type="protein sequence ID" value="KZE40292.1"/>
    <property type="molecule type" value="Genomic_DNA"/>
</dbReference>
<evidence type="ECO:0000256" key="11">
    <source>
        <dbReference type="ARBA" id="ARBA00023201"/>
    </source>
</evidence>
<dbReference type="OrthoDB" id="9810181at2"/>
<comment type="catalytic activity">
    <reaction evidence="12">
        <text>L-proline(in) + Na(+)(in) = L-proline(out) + Na(+)(out)</text>
        <dbReference type="Rhea" id="RHEA:28967"/>
        <dbReference type="ChEBI" id="CHEBI:29101"/>
        <dbReference type="ChEBI" id="CHEBI:60039"/>
    </reaction>
</comment>
<dbReference type="InterPro" id="IPR038377">
    <property type="entry name" value="Na/Glc_symporter_sf"/>
</dbReference>
<evidence type="ECO:0000256" key="12">
    <source>
        <dbReference type="ARBA" id="ARBA00033708"/>
    </source>
</evidence>
<comment type="similarity">
    <text evidence="2 13">Belongs to the sodium:solute symporter (SSF) (TC 2.A.21) family.</text>
</comment>
<dbReference type="GO" id="GO:0015293">
    <property type="term" value="F:symporter activity"/>
    <property type="evidence" value="ECO:0007669"/>
    <property type="project" value="UniProtKB-KW"/>
</dbReference>
<feature type="transmembrane region" description="Helical" evidence="14">
    <location>
        <begin position="309"/>
        <end position="342"/>
    </location>
</feature>
<protein>
    <recommendedName>
        <fullName evidence="17">Sodium/proline symporter</fullName>
    </recommendedName>
</protein>
<feature type="transmembrane region" description="Helical" evidence="14">
    <location>
        <begin position="124"/>
        <end position="152"/>
    </location>
</feature>
<evidence type="ECO:0000256" key="10">
    <source>
        <dbReference type="ARBA" id="ARBA00023136"/>
    </source>
</evidence>
<dbReference type="PANTHER" id="PTHR48086">
    <property type="entry name" value="SODIUM/PROLINE SYMPORTER-RELATED"/>
    <property type="match status" value="1"/>
</dbReference>
<keyword evidence="4" id="KW-1003">Cell membrane</keyword>